<evidence type="ECO:0000313" key="1">
    <source>
        <dbReference type="EMBL" id="GLI95466.1"/>
    </source>
</evidence>
<keyword evidence="2" id="KW-1185">Reference proteome</keyword>
<sequence length="146" mass="15819">MEWAPQPGSAHDFVIGRLEVGNPRLAAPREDETRAPLSMTIHNNGDTSDTLVSVTSHRLGKAVLRILSTQLVPPKGILIPPHAAVLIEPRRPLVIFQDVSGAILADREKITLLFEKAGELTIEAIVERADSNRAHGREATGAGEIR</sequence>
<dbReference type="Pfam" id="PF04314">
    <property type="entry name" value="PCuAC"/>
    <property type="match status" value="1"/>
</dbReference>
<dbReference type="RefSeq" id="WP_281806276.1">
    <property type="nucleotide sequence ID" value="NZ_BSEC01000003.1"/>
</dbReference>
<dbReference type="Proteomes" id="UP001144323">
    <property type="component" value="Unassembled WGS sequence"/>
</dbReference>
<comment type="caution">
    <text evidence="1">The sequence shown here is derived from an EMBL/GenBank/DDBJ whole genome shotgun (WGS) entry which is preliminary data.</text>
</comment>
<dbReference type="AlphaFoldDB" id="A0A9W6LUF2"/>
<dbReference type="SUPFAM" id="SSF110087">
    <property type="entry name" value="DR1885-like metal-binding protein"/>
    <property type="match status" value="1"/>
</dbReference>
<organism evidence="1 2">
    <name type="scientific">Methylocystis echinoides</name>
    <dbReference type="NCBI Taxonomy" id="29468"/>
    <lineage>
        <taxon>Bacteria</taxon>
        <taxon>Pseudomonadati</taxon>
        <taxon>Pseudomonadota</taxon>
        <taxon>Alphaproteobacteria</taxon>
        <taxon>Hyphomicrobiales</taxon>
        <taxon>Methylocystaceae</taxon>
        <taxon>Methylocystis</taxon>
    </lineage>
</organism>
<protein>
    <recommendedName>
        <fullName evidence="3">Copper chaperone PCu(A)C</fullName>
    </recommendedName>
</protein>
<evidence type="ECO:0008006" key="3">
    <source>
        <dbReference type="Google" id="ProtNLM"/>
    </source>
</evidence>
<reference evidence="1" key="1">
    <citation type="journal article" date="2023" name="Int. J. Syst. Evol. Microbiol.">
        <title>Methylocystis iwaonis sp. nov., a type II methane-oxidizing bacterium from surface soil of a rice paddy field in Japan, and emended description of the genus Methylocystis (ex Whittenbury et al. 1970) Bowman et al. 1993.</title>
        <authorList>
            <person name="Kaise H."/>
            <person name="Sawadogo J.B."/>
            <person name="Alam M.S."/>
            <person name="Ueno C."/>
            <person name="Dianou D."/>
            <person name="Shinjo R."/>
            <person name="Asakawa S."/>
        </authorList>
    </citation>
    <scope>NUCLEOTIDE SEQUENCE</scope>
    <source>
        <strain evidence="1">LMG27198</strain>
    </source>
</reference>
<accession>A0A9W6LUF2</accession>
<proteinExistence type="predicted"/>
<evidence type="ECO:0000313" key="2">
    <source>
        <dbReference type="Proteomes" id="UP001144323"/>
    </source>
</evidence>
<name>A0A9W6LUF2_9HYPH</name>
<dbReference type="EMBL" id="BSEC01000003">
    <property type="protein sequence ID" value="GLI95466.1"/>
    <property type="molecule type" value="Genomic_DNA"/>
</dbReference>
<dbReference type="InterPro" id="IPR036182">
    <property type="entry name" value="PCuAC_sf"/>
</dbReference>
<dbReference type="Gene3D" id="2.60.40.1890">
    <property type="entry name" value="PCu(A)C copper chaperone"/>
    <property type="match status" value="1"/>
</dbReference>
<dbReference type="InterPro" id="IPR007410">
    <property type="entry name" value="LpqE-like"/>
</dbReference>
<gene>
    <name evidence="1" type="ORF">LMG27198_44580</name>
</gene>